<evidence type="ECO:0000313" key="3">
    <source>
        <dbReference type="Proteomes" id="UP000029994"/>
    </source>
</evidence>
<reference evidence="2 3" key="1">
    <citation type="submission" date="2014-04" db="EMBL/GenBank/DDBJ databases">
        <title>Genome sequencing of Vibrio navarrensis strains.</title>
        <authorList>
            <person name="Gladney L.M."/>
            <person name="Katz L.S."/>
            <person name="Marino-Ramirez L."/>
            <person name="Jordan I.K."/>
        </authorList>
    </citation>
    <scope>NUCLEOTIDE SEQUENCE [LARGE SCALE GENOMIC DNA]</scope>
    <source>
        <strain evidence="2 3">ATCC 51183</strain>
    </source>
</reference>
<dbReference type="GeneID" id="43682809"/>
<evidence type="ECO:0000313" key="2">
    <source>
        <dbReference type="EMBL" id="KGK10937.1"/>
    </source>
</evidence>
<feature type="transmembrane region" description="Helical" evidence="1">
    <location>
        <begin position="93"/>
        <end position="115"/>
    </location>
</feature>
<keyword evidence="1" id="KW-0812">Transmembrane</keyword>
<dbReference type="STRING" id="29495.EA26_06305"/>
<dbReference type="Proteomes" id="UP000029994">
    <property type="component" value="Unassembled WGS sequence"/>
</dbReference>
<accession>A0A099LUJ6</accession>
<keyword evidence="1" id="KW-1133">Transmembrane helix</keyword>
<organism evidence="2 3">
    <name type="scientific">Vibrio navarrensis</name>
    <dbReference type="NCBI Taxonomy" id="29495"/>
    <lineage>
        <taxon>Bacteria</taxon>
        <taxon>Pseudomonadati</taxon>
        <taxon>Pseudomonadota</taxon>
        <taxon>Gammaproteobacteria</taxon>
        <taxon>Vibrionales</taxon>
        <taxon>Vibrionaceae</taxon>
        <taxon>Vibrio</taxon>
    </lineage>
</organism>
<feature type="transmembrane region" description="Helical" evidence="1">
    <location>
        <begin position="12"/>
        <end position="34"/>
    </location>
</feature>
<protein>
    <submittedName>
        <fullName evidence="2">Uncharacterized protein</fullName>
    </submittedName>
</protein>
<dbReference type="RefSeq" id="WP_039425591.1">
    <property type="nucleotide sequence ID" value="NZ_CP061845.1"/>
</dbReference>
<evidence type="ECO:0000256" key="1">
    <source>
        <dbReference type="SAM" id="Phobius"/>
    </source>
</evidence>
<keyword evidence="3" id="KW-1185">Reference proteome</keyword>
<comment type="caution">
    <text evidence="2">The sequence shown here is derived from an EMBL/GenBank/DDBJ whole genome shotgun (WGS) entry which is preliminary data.</text>
</comment>
<proteinExistence type="predicted"/>
<dbReference type="eggNOG" id="ENOG5032BEW">
    <property type="taxonomic scope" value="Bacteria"/>
</dbReference>
<sequence>MNLRINPQTKQKVVAFYVIIALLFQIYLLATMALNPSQVNQQNWLSDSQGGKVLLCTAQGFKWVDISELIEANNLENSDADSGHENLKFHCPLLKACQFSLSLAVLCLAVILAWLSRPAPARIFYQHLLCLQKVYLSIAPKQSPPHSFFT</sequence>
<name>A0A099LUJ6_9VIBR</name>
<gene>
    <name evidence="2" type="ORF">EA26_06305</name>
</gene>
<dbReference type="EMBL" id="JMCG01000001">
    <property type="protein sequence ID" value="KGK10937.1"/>
    <property type="molecule type" value="Genomic_DNA"/>
</dbReference>
<keyword evidence="1" id="KW-0472">Membrane</keyword>
<dbReference type="AlphaFoldDB" id="A0A099LUJ6"/>